<dbReference type="PIRSF" id="PIRSF014979">
    <property type="entry name" value="UCP014979"/>
    <property type="match status" value="1"/>
</dbReference>
<sequence length="171" mass="17979">MKKLMTIVVLLGSASAQTATPAKTTPATPPVKVSLAQDGIKTATVNGKAVETVVPSPKTVLPGDVLREEVTVTNVSTKVVRNSVISVPVPKGTVYAGNATPTGDRWNTVYSIDGGKTFTATPMKTVTVTENGKSVTKQVAAPANEYTNVRWVIAQLAADESLKLSFRVRVN</sequence>
<reference evidence="2" key="1">
    <citation type="journal article" date="2014" name="Int. J. Syst. Evol. Microbiol.">
        <title>Complete genome sequence of Corynebacterium casei LMG S-19264T (=DSM 44701T), isolated from a smear-ripened cheese.</title>
        <authorList>
            <consortium name="US DOE Joint Genome Institute (JGI-PGF)"/>
            <person name="Walter F."/>
            <person name="Albersmeier A."/>
            <person name="Kalinowski J."/>
            <person name="Ruckert C."/>
        </authorList>
    </citation>
    <scope>NUCLEOTIDE SEQUENCE</scope>
    <source>
        <strain evidence="2">JCM 14371</strain>
    </source>
</reference>
<feature type="chain" id="PRO_5036674338" description="DUF11 domain-containing protein" evidence="1">
    <location>
        <begin position="19"/>
        <end position="171"/>
    </location>
</feature>
<evidence type="ECO:0000313" key="3">
    <source>
        <dbReference type="Proteomes" id="UP000635726"/>
    </source>
</evidence>
<dbReference type="InterPro" id="IPR014468">
    <property type="entry name" value="UCP014979"/>
</dbReference>
<gene>
    <name evidence="2" type="ORF">GCM10008939_31740</name>
</gene>
<dbReference type="RefSeq" id="WP_188964286.1">
    <property type="nucleotide sequence ID" value="NZ_BMOE01000014.1"/>
</dbReference>
<feature type="signal peptide" evidence="1">
    <location>
        <begin position="1"/>
        <end position="18"/>
    </location>
</feature>
<organism evidence="2 3">
    <name type="scientific">Deinococcus aquiradiocola</name>
    <dbReference type="NCBI Taxonomy" id="393059"/>
    <lineage>
        <taxon>Bacteria</taxon>
        <taxon>Thermotogati</taxon>
        <taxon>Deinococcota</taxon>
        <taxon>Deinococci</taxon>
        <taxon>Deinococcales</taxon>
        <taxon>Deinococcaceae</taxon>
        <taxon>Deinococcus</taxon>
    </lineage>
</organism>
<reference evidence="2" key="2">
    <citation type="submission" date="2020-09" db="EMBL/GenBank/DDBJ databases">
        <authorList>
            <person name="Sun Q."/>
            <person name="Ohkuma M."/>
        </authorList>
    </citation>
    <scope>NUCLEOTIDE SEQUENCE</scope>
    <source>
        <strain evidence="2">JCM 14371</strain>
    </source>
</reference>
<dbReference type="Proteomes" id="UP000635726">
    <property type="component" value="Unassembled WGS sequence"/>
</dbReference>
<keyword evidence="3" id="KW-1185">Reference proteome</keyword>
<keyword evidence="1" id="KW-0732">Signal</keyword>
<dbReference type="AlphaFoldDB" id="A0A917UTV6"/>
<dbReference type="EMBL" id="BMOE01000014">
    <property type="protein sequence ID" value="GGJ85539.1"/>
    <property type="molecule type" value="Genomic_DNA"/>
</dbReference>
<protein>
    <recommendedName>
        <fullName evidence="4">DUF11 domain-containing protein</fullName>
    </recommendedName>
</protein>
<comment type="caution">
    <text evidence="2">The sequence shown here is derived from an EMBL/GenBank/DDBJ whole genome shotgun (WGS) entry which is preliminary data.</text>
</comment>
<accession>A0A917UTV6</accession>
<name>A0A917UTV6_9DEIO</name>
<evidence type="ECO:0008006" key="4">
    <source>
        <dbReference type="Google" id="ProtNLM"/>
    </source>
</evidence>
<proteinExistence type="predicted"/>
<evidence type="ECO:0000313" key="2">
    <source>
        <dbReference type="EMBL" id="GGJ85539.1"/>
    </source>
</evidence>
<evidence type="ECO:0000256" key="1">
    <source>
        <dbReference type="SAM" id="SignalP"/>
    </source>
</evidence>